<feature type="region of interest" description="Disordered" evidence="1">
    <location>
        <begin position="75"/>
        <end position="142"/>
    </location>
</feature>
<sequence length="142" mass="15262">MTICNVHMIKFQKPNQNPNLSVTQHHLSLSKFISAVHPYTLASPSRPLPHSQSHTTTSCRQPSLLGIHLSLPAHLSHHSSRVSLCPRALSLTSRRRTSSRPASPPASPTRRTASPSPASSPSRTSPFVSSSGVQPLLPSGNL</sequence>
<evidence type="ECO:0000256" key="1">
    <source>
        <dbReference type="SAM" id="MobiDB-lite"/>
    </source>
</evidence>
<dbReference type="EMBL" id="JASCZI010030249">
    <property type="protein sequence ID" value="MED6119815.1"/>
    <property type="molecule type" value="Genomic_DNA"/>
</dbReference>
<feature type="compositionally biased region" description="Low complexity" evidence="1">
    <location>
        <begin position="108"/>
        <end position="131"/>
    </location>
</feature>
<comment type="caution">
    <text evidence="2">The sequence shown here is derived from an EMBL/GenBank/DDBJ whole genome shotgun (WGS) entry which is preliminary data.</text>
</comment>
<dbReference type="Proteomes" id="UP001341840">
    <property type="component" value="Unassembled WGS sequence"/>
</dbReference>
<organism evidence="2 3">
    <name type="scientific">Stylosanthes scabra</name>
    <dbReference type="NCBI Taxonomy" id="79078"/>
    <lineage>
        <taxon>Eukaryota</taxon>
        <taxon>Viridiplantae</taxon>
        <taxon>Streptophyta</taxon>
        <taxon>Embryophyta</taxon>
        <taxon>Tracheophyta</taxon>
        <taxon>Spermatophyta</taxon>
        <taxon>Magnoliopsida</taxon>
        <taxon>eudicotyledons</taxon>
        <taxon>Gunneridae</taxon>
        <taxon>Pentapetalae</taxon>
        <taxon>rosids</taxon>
        <taxon>fabids</taxon>
        <taxon>Fabales</taxon>
        <taxon>Fabaceae</taxon>
        <taxon>Papilionoideae</taxon>
        <taxon>50 kb inversion clade</taxon>
        <taxon>dalbergioids sensu lato</taxon>
        <taxon>Dalbergieae</taxon>
        <taxon>Pterocarpus clade</taxon>
        <taxon>Stylosanthes</taxon>
    </lineage>
</organism>
<proteinExistence type="predicted"/>
<accession>A0ABU6R791</accession>
<evidence type="ECO:0000313" key="2">
    <source>
        <dbReference type="EMBL" id="MED6119815.1"/>
    </source>
</evidence>
<keyword evidence="3" id="KW-1185">Reference proteome</keyword>
<protein>
    <submittedName>
        <fullName evidence="2">Uncharacterized protein</fullName>
    </submittedName>
</protein>
<reference evidence="2 3" key="1">
    <citation type="journal article" date="2023" name="Plants (Basel)">
        <title>Bridging the Gap: Combining Genomics and Transcriptomics Approaches to Understand Stylosanthes scabra, an Orphan Legume from the Brazilian Caatinga.</title>
        <authorList>
            <person name="Ferreira-Neto J.R.C."/>
            <person name="da Silva M.D."/>
            <person name="Binneck E."/>
            <person name="de Melo N.F."/>
            <person name="da Silva R.H."/>
            <person name="de Melo A.L.T.M."/>
            <person name="Pandolfi V."/>
            <person name="Bustamante F.O."/>
            <person name="Brasileiro-Vidal A.C."/>
            <person name="Benko-Iseppon A.M."/>
        </authorList>
    </citation>
    <scope>NUCLEOTIDE SEQUENCE [LARGE SCALE GENOMIC DNA]</scope>
    <source>
        <tissue evidence="2">Leaves</tissue>
    </source>
</reference>
<name>A0ABU6R791_9FABA</name>
<gene>
    <name evidence="2" type="ORF">PIB30_015111</name>
</gene>
<evidence type="ECO:0000313" key="3">
    <source>
        <dbReference type="Proteomes" id="UP001341840"/>
    </source>
</evidence>